<keyword evidence="2" id="KW-1185">Reference proteome</keyword>
<evidence type="ECO:0000313" key="2">
    <source>
        <dbReference type="Proteomes" id="UP001150217"/>
    </source>
</evidence>
<evidence type="ECO:0000313" key="1">
    <source>
        <dbReference type="EMBL" id="KAJ4473915.1"/>
    </source>
</evidence>
<proteinExistence type="predicted"/>
<name>A0ABQ8V7L4_9AGAR</name>
<dbReference type="EMBL" id="JANVFT010000079">
    <property type="protein sequence ID" value="KAJ4473915.1"/>
    <property type="molecule type" value="Genomic_DNA"/>
</dbReference>
<dbReference type="Proteomes" id="UP001150217">
    <property type="component" value="Unassembled WGS sequence"/>
</dbReference>
<comment type="caution">
    <text evidence="1">The sequence shown here is derived from an EMBL/GenBank/DDBJ whole genome shotgun (WGS) entry which is preliminary data.</text>
</comment>
<sequence length="89" mass="9889">MNFLVRLSALKISRLSLALYTLNYLLCLEFPYNIARGSASRLKPSLGNLMRTLEALASPKFAKLSPTNRAFEKALRAEDPKSQTSQTGL</sequence>
<reference evidence="1" key="1">
    <citation type="submission" date="2022-08" db="EMBL/GenBank/DDBJ databases">
        <title>A Global Phylogenomic Analysis of the Shiitake Genus Lentinula.</title>
        <authorList>
            <consortium name="DOE Joint Genome Institute"/>
            <person name="Sierra-Patev S."/>
            <person name="Min B."/>
            <person name="Naranjo-Ortiz M."/>
            <person name="Looney B."/>
            <person name="Konkel Z."/>
            <person name="Slot J.C."/>
            <person name="Sakamoto Y."/>
            <person name="Steenwyk J.L."/>
            <person name="Rokas A."/>
            <person name="Carro J."/>
            <person name="Camarero S."/>
            <person name="Ferreira P."/>
            <person name="Molpeceres G."/>
            <person name="Ruiz-Duenas F.J."/>
            <person name="Serrano A."/>
            <person name="Henrissat B."/>
            <person name="Drula E."/>
            <person name="Hughes K.W."/>
            <person name="Mata J.L."/>
            <person name="Ishikawa N.K."/>
            <person name="Vargas-Isla R."/>
            <person name="Ushijima S."/>
            <person name="Smith C.A."/>
            <person name="Ahrendt S."/>
            <person name="Andreopoulos W."/>
            <person name="He G."/>
            <person name="Labutti K."/>
            <person name="Lipzen A."/>
            <person name="Ng V."/>
            <person name="Riley R."/>
            <person name="Sandor L."/>
            <person name="Barry K."/>
            <person name="Martinez A.T."/>
            <person name="Xiao Y."/>
            <person name="Gibbons J.G."/>
            <person name="Terashima K."/>
            <person name="Grigoriev I.V."/>
            <person name="Hibbett D.S."/>
        </authorList>
    </citation>
    <scope>NUCLEOTIDE SEQUENCE</scope>
    <source>
        <strain evidence="1">RHP3577 ss4</strain>
    </source>
</reference>
<accession>A0ABQ8V7L4</accession>
<gene>
    <name evidence="1" type="ORF">C8R41DRAFT_848563</name>
</gene>
<organism evidence="1 2">
    <name type="scientific">Lentinula lateritia</name>
    <dbReference type="NCBI Taxonomy" id="40482"/>
    <lineage>
        <taxon>Eukaryota</taxon>
        <taxon>Fungi</taxon>
        <taxon>Dikarya</taxon>
        <taxon>Basidiomycota</taxon>
        <taxon>Agaricomycotina</taxon>
        <taxon>Agaricomycetes</taxon>
        <taxon>Agaricomycetidae</taxon>
        <taxon>Agaricales</taxon>
        <taxon>Marasmiineae</taxon>
        <taxon>Omphalotaceae</taxon>
        <taxon>Lentinula</taxon>
    </lineage>
</organism>
<protein>
    <submittedName>
        <fullName evidence="1">Uncharacterized protein</fullName>
    </submittedName>
</protein>